<dbReference type="GO" id="GO:0005886">
    <property type="term" value="C:plasma membrane"/>
    <property type="evidence" value="ECO:0007669"/>
    <property type="project" value="UniProtKB-SubCell"/>
</dbReference>
<keyword evidence="3" id="KW-0813">Transport</keyword>
<dbReference type="AlphaFoldDB" id="A0A014MH09"/>
<dbReference type="InterPro" id="IPR038377">
    <property type="entry name" value="Na/Glc_symporter_sf"/>
</dbReference>
<dbReference type="RefSeq" id="WP_044284449.1">
    <property type="nucleotide sequence ID" value="NZ_JFAD01000034.1"/>
</dbReference>
<feature type="transmembrane region" description="Helical" evidence="12">
    <location>
        <begin position="389"/>
        <end position="414"/>
    </location>
</feature>
<dbReference type="STRING" id="1188239.MOVI_6290"/>
<dbReference type="GO" id="GO:0006814">
    <property type="term" value="P:sodium ion transport"/>
    <property type="evidence" value="ECO:0007669"/>
    <property type="project" value="UniProtKB-KW"/>
</dbReference>
<evidence type="ECO:0000256" key="11">
    <source>
        <dbReference type="RuleBase" id="RU362091"/>
    </source>
</evidence>
<protein>
    <recommendedName>
        <fullName evidence="15">Sodium:solute symporter</fullName>
    </recommendedName>
</protein>
<keyword evidence="4" id="KW-1003">Cell membrane</keyword>
<evidence type="ECO:0000256" key="5">
    <source>
        <dbReference type="ARBA" id="ARBA00022692"/>
    </source>
</evidence>
<dbReference type="Pfam" id="PF00474">
    <property type="entry name" value="SSF"/>
    <property type="match status" value="1"/>
</dbReference>
<feature type="transmembrane region" description="Helical" evidence="12">
    <location>
        <begin position="231"/>
        <end position="255"/>
    </location>
</feature>
<evidence type="ECO:0000256" key="1">
    <source>
        <dbReference type="ARBA" id="ARBA00004651"/>
    </source>
</evidence>
<feature type="transmembrane region" description="Helical" evidence="12">
    <location>
        <begin position="126"/>
        <end position="151"/>
    </location>
</feature>
<dbReference type="PATRIC" id="fig|1188239.3.peg.1500"/>
<dbReference type="InterPro" id="IPR001734">
    <property type="entry name" value="Na/solute_symporter"/>
</dbReference>
<feature type="transmembrane region" description="Helical" evidence="12">
    <location>
        <begin position="163"/>
        <end position="183"/>
    </location>
</feature>
<dbReference type="EMBL" id="JFAD01000034">
    <property type="protein sequence ID" value="EXU60855.1"/>
    <property type="molecule type" value="Genomic_DNA"/>
</dbReference>
<proteinExistence type="inferred from homology"/>
<feature type="transmembrane region" description="Helical" evidence="12">
    <location>
        <begin position="420"/>
        <end position="444"/>
    </location>
</feature>
<evidence type="ECO:0000256" key="2">
    <source>
        <dbReference type="ARBA" id="ARBA00006434"/>
    </source>
</evidence>
<dbReference type="GO" id="GO:0015293">
    <property type="term" value="F:symporter activity"/>
    <property type="evidence" value="ECO:0007669"/>
    <property type="project" value="TreeGrafter"/>
</dbReference>
<keyword evidence="6 12" id="KW-1133">Transmembrane helix</keyword>
<feature type="transmembrane region" description="Helical" evidence="12">
    <location>
        <begin position="451"/>
        <end position="470"/>
    </location>
</feature>
<keyword evidence="9 12" id="KW-0472">Membrane</keyword>
<evidence type="ECO:0000256" key="7">
    <source>
        <dbReference type="ARBA" id="ARBA00023053"/>
    </source>
</evidence>
<comment type="similarity">
    <text evidence="2 11">Belongs to the sodium:solute symporter (SSF) (TC 2.A.21) family.</text>
</comment>
<dbReference type="PANTHER" id="PTHR42985">
    <property type="entry name" value="SODIUM-COUPLED MONOCARBOXYLATE TRANSPORTER"/>
    <property type="match status" value="1"/>
</dbReference>
<feature type="transmembrane region" description="Helical" evidence="12">
    <location>
        <begin position="84"/>
        <end position="105"/>
    </location>
</feature>
<dbReference type="Proteomes" id="UP000020977">
    <property type="component" value="Unassembled WGS sequence"/>
</dbReference>
<comment type="subcellular location">
    <subcellularLocation>
        <location evidence="1">Cell membrane</location>
        <topology evidence="1">Multi-pass membrane protein</topology>
    </subcellularLocation>
</comment>
<dbReference type="Gene3D" id="1.20.1730.10">
    <property type="entry name" value="Sodium/glucose cotransporter"/>
    <property type="match status" value="1"/>
</dbReference>
<feature type="transmembrane region" description="Helical" evidence="12">
    <location>
        <begin position="13"/>
        <end position="32"/>
    </location>
</feature>
<keyword evidence="5 12" id="KW-0812">Transmembrane</keyword>
<evidence type="ECO:0000256" key="4">
    <source>
        <dbReference type="ARBA" id="ARBA00022475"/>
    </source>
</evidence>
<keyword evidence="10" id="KW-0739">Sodium transport</keyword>
<evidence type="ECO:0000313" key="14">
    <source>
        <dbReference type="Proteomes" id="UP000020977"/>
    </source>
</evidence>
<feature type="transmembrane region" description="Helical" evidence="12">
    <location>
        <begin position="328"/>
        <end position="352"/>
    </location>
</feature>
<accession>A0A014MH09</accession>
<name>A0A014MH09_9BACT</name>
<gene>
    <name evidence="13" type="ORF">MOVI_6290</name>
</gene>
<feature type="transmembrane region" description="Helical" evidence="12">
    <location>
        <begin position="490"/>
        <end position="511"/>
    </location>
</feature>
<keyword evidence="8" id="KW-0406">Ion transport</keyword>
<comment type="caution">
    <text evidence="13">The sequence shown here is derived from an EMBL/GenBank/DDBJ whole genome shotgun (WGS) entry which is preliminary data.</text>
</comment>
<dbReference type="PROSITE" id="PS50283">
    <property type="entry name" value="NA_SOLUT_SYMP_3"/>
    <property type="match status" value="1"/>
</dbReference>
<evidence type="ECO:0000256" key="3">
    <source>
        <dbReference type="ARBA" id="ARBA00022448"/>
    </source>
</evidence>
<feature type="transmembrane region" description="Helical" evidence="12">
    <location>
        <begin position="276"/>
        <end position="301"/>
    </location>
</feature>
<evidence type="ECO:0000313" key="13">
    <source>
        <dbReference type="EMBL" id="EXU60855.1"/>
    </source>
</evidence>
<dbReference type="InterPro" id="IPR051163">
    <property type="entry name" value="Sodium:Solute_Symporter_SSF"/>
</dbReference>
<evidence type="ECO:0000256" key="9">
    <source>
        <dbReference type="ARBA" id="ARBA00023136"/>
    </source>
</evidence>
<dbReference type="PANTHER" id="PTHR42985:SF40">
    <property type="entry name" value="LD47995P-RELATED"/>
    <property type="match status" value="1"/>
</dbReference>
<sequence>MEENKSSFSTTDWIILAIYMLSMLLLGLFFWYQEKNNKQKSTDSYLVAKSIKVPSIVIALSIWATGLSSLTFLGLPGLAFKTGWMWSVGQVAIILISPVLIKWIIPFYRQITANTAYAYLESRYNYLIRALSGGLFAIFHIFRIAIVLYIPALTLSLFVDLDIYLIIGIMAIVVILNTFLGGFKGVLWTDAIQGLVLLLGIICILIFGLVQTDWSKGDIYQSIFNAGQWKISAASGGMFLLFLGKYVETIFSYTASQDIVQRYKTSKFISGTNKTIYINAILTLITIFVFYGVGSMLYSYFKSQGFDVDAKNAIDQIVGRQGAANNQLLSFFIIKVLPTGLSGLIIAAVFAASQSTISSSMNSLVNVIVSDFIQPIRKFRKKAPIKDRIMLIISKILITFFGIQGMLVAFLLAYSEQTNLFNLFLAVVGLFGVPIGAVFMLGILTRRTNSFGAVLGISVAFITALFLWIFTNKRLVPENLAIEFASEYVALISFFLTIIFGYVGSIIYTFFSKKEKNLTNLTIWTKTPEFDQLIALEKQIAKNDSKLQKVAKKVAKTVPNLMPKWYNILIFGHPNYRENETIQTNQEFSQIQKVQDEKLEQYEKIKEKLAKITN</sequence>
<evidence type="ECO:0000256" key="6">
    <source>
        <dbReference type="ARBA" id="ARBA00022989"/>
    </source>
</evidence>
<organism evidence="13 14">
    <name type="scientific">Mesomycoplasma ovipneumoniae 14811</name>
    <dbReference type="NCBI Taxonomy" id="1188239"/>
    <lineage>
        <taxon>Bacteria</taxon>
        <taxon>Bacillati</taxon>
        <taxon>Mycoplasmatota</taxon>
        <taxon>Mycoplasmoidales</taxon>
        <taxon>Metamycoplasmataceae</taxon>
        <taxon>Mesomycoplasma</taxon>
    </lineage>
</organism>
<evidence type="ECO:0000256" key="8">
    <source>
        <dbReference type="ARBA" id="ARBA00023065"/>
    </source>
</evidence>
<evidence type="ECO:0008006" key="15">
    <source>
        <dbReference type="Google" id="ProtNLM"/>
    </source>
</evidence>
<keyword evidence="7" id="KW-0915">Sodium</keyword>
<evidence type="ECO:0000256" key="10">
    <source>
        <dbReference type="ARBA" id="ARBA00023201"/>
    </source>
</evidence>
<feature type="transmembrane region" description="Helical" evidence="12">
    <location>
        <begin position="195"/>
        <end position="211"/>
    </location>
</feature>
<feature type="transmembrane region" description="Helical" evidence="12">
    <location>
        <begin position="53"/>
        <end position="78"/>
    </location>
</feature>
<dbReference type="eggNOG" id="COG0591">
    <property type="taxonomic scope" value="Bacteria"/>
</dbReference>
<evidence type="ECO:0000256" key="12">
    <source>
        <dbReference type="SAM" id="Phobius"/>
    </source>
</evidence>
<reference evidence="13 14" key="1">
    <citation type="submission" date="2014-03" db="EMBL/GenBank/DDBJ databases">
        <title>Genome sequence of Mycoplasma ovipneumoniae strain 14811.</title>
        <authorList>
            <person name="Sirand-Pugnet P."/>
            <person name="Breton M."/>
            <person name="Dordet-Frisoni E."/>
            <person name="Baranowski E."/>
            <person name="Barre A."/>
            <person name="Couture C."/>
            <person name="Dupuy V."/>
            <person name="Gaurivaud P."/>
            <person name="Jacob D."/>
            <person name="Lemaitre C."/>
            <person name="Manso-Silvan L."/>
            <person name="Nikolski M."/>
            <person name="Nouvel L.-X."/>
            <person name="Poumarat F."/>
            <person name="Tardy F."/>
            <person name="Thebault P."/>
            <person name="Theil S."/>
            <person name="Citti C."/>
            <person name="Thiaucourt F."/>
            <person name="Blanchard A."/>
        </authorList>
    </citation>
    <scope>NUCLEOTIDE SEQUENCE [LARGE SCALE GENOMIC DNA]</scope>
    <source>
        <strain evidence="13 14">14811</strain>
    </source>
</reference>